<protein>
    <submittedName>
        <fullName evidence="3">Uncharacterized protein</fullName>
    </submittedName>
</protein>
<organism evidence="3 4">
    <name type="scientific">Saccharothrix texasensis</name>
    <dbReference type="NCBI Taxonomy" id="103734"/>
    <lineage>
        <taxon>Bacteria</taxon>
        <taxon>Bacillati</taxon>
        <taxon>Actinomycetota</taxon>
        <taxon>Actinomycetes</taxon>
        <taxon>Pseudonocardiales</taxon>
        <taxon>Pseudonocardiaceae</taxon>
        <taxon>Saccharothrix</taxon>
    </lineage>
</organism>
<dbReference type="OrthoDB" id="3821205at2"/>
<dbReference type="EMBL" id="RJKM01000001">
    <property type="protein sequence ID" value="ROP41025.1"/>
    <property type="molecule type" value="Genomic_DNA"/>
</dbReference>
<feature type="compositionally biased region" description="Polar residues" evidence="1">
    <location>
        <begin position="120"/>
        <end position="137"/>
    </location>
</feature>
<accession>A0A3N1HEY5</accession>
<sequence length="321" mass="33143">MNEHELKSALQEVMVASSPPPPMSPEAALDRGRRAQRRRQATWGGAVAGLAVVAIAVGAVVVPTLTGGGPGIQVAGGQPSESAPRVTPTDRPPSEGPSATVLPTGGPSATVLPPSGRPLSDTSTPWPNGQSDRTATSGPRADKGVRLLNDLASSLPPGVRAEDRTRIGFADYGPMTWRQAQFAEYAGDLEVWNYDARTPVVITGEAGVGELFIQVETRGNTRLGDLVGCAAATRYAYPVEGGACALVDVGGKQVALVTGATPDADSNTMDSAAFYRHPDGTLVTVGYSSEFLESGHPALSRPALTGTQLAALAADPKFHLD</sequence>
<keyword evidence="4" id="KW-1185">Reference proteome</keyword>
<proteinExistence type="predicted"/>
<evidence type="ECO:0000313" key="3">
    <source>
        <dbReference type="EMBL" id="ROP41025.1"/>
    </source>
</evidence>
<comment type="caution">
    <text evidence="3">The sequence shown here is derived from an EMBL/GenBank/DDBJ whole genome shotgun (WGS) entry which is preliminary data.</text>
</comment>
<dbReference type="RefSeq" id="WP_123746222.1">
    <property type="nucleotide sequence ID" value="NZ_RJKM01000001.1"/>
</dbReference>
<gene>
    <name evidence="3" type="ORF">EDD40_6445</name>
</gene>
<feature type="region of interest" description="Disordered" evidence="1">
    <location>
        <begin position="1"/>
        <end position="37"/>
    </location>
</feature>
<reference evidence="3 4" key="1">
    <citation type="submission" date="2018-11" db="EMBL/GenBank/DDBJ databases">
        <title>Sequencing the genomes of 1000 actinobacteria strains.</title>
        <authorList>
            <person name="Klenk H.-P."/>
        </authorList>
    </citation>
    <scope>NUCLEOTIDE SEQUENCE [LARGE SCALE GENOMIC DNA]</scope>
    <source>
        <strain evidence="3 4">DSM 44231</strain>
    </source>
</reference>
<keyword evidence="2" id="KW-0472">Membrane</keyword>
<evidence type="ECO:0000256" key="1">
    <source>
        <dbReference type="SAM" id="MobiDB-lite"/>
    </source>
</evidence>
<dbReference type="AlphaFoldDB" id="A0A3N1HEY5"/>
<name>A0A3N1HEY5_9PSEU</name>
<evidence type="ECO:0000256" key="2">
    <source>
        <dbReference type="SAM" id="Phobius"/>
    </source>
</evidence>
<feature type="region of interest" description="Disordered" evidence="1">
    <location>
        <begin position="72"/>
        <end position="142"/>
    </location>
</feature>
<feature type="transmembrane region" description="Helical" evidence="2">
    <location>
        <begin position="41"/>
        <end position="62"/>
    </location>
</feature>
<evidence type="ECO:0000313" key="4">
    <source>
        <dbReference type="Proteomes" id="UP000268727"/>
    </source>
</evidence>
<dbReference type="Proteomes" id="UP000268727">
    <property type="component" value="Unassembled WGS sequence"/>
</dbReference>
<keyword evidence="2" id="KW-1133">Transmembrane helix</keyword>
<keyword evidence="2" id="KW-0812">Transmembrane</keyword>